<name>A0A382N858_9ZZZZ</name>
<dbReference type="GO" id="GO:0002949">
    <property type="term" value="P:tRNA threonylcarbamoyladenosine modification"/>
    <property type="evidence" value="ECO:0007669"/>
    <property type="project" value="InterPro"/>
</dbReference>
<dbReference type="PANTHER" id="PTHR11735">
    <property type="entry name" value="TRNA N6-ADENOSINE THREONYLCARBAMOYLTRANSFERASE"/>
    <property type="match status" value="1"/>
</dbReference>
<organism evidence="8">
    <name type="scientific">marine metagenome</name>
    <dbReference type="NCBI Taxonomy" id="408172"/>
    <lineage>
        <taxon>unclassified sequences</taxon>
        <taxon>metagenomes</taxon>
        <taxon>ecological metagenomes</taxon>
    </lineage>
</organism>
<evidence type="ECO:0000259" key="7">
    <source>
        <dbReference type="Pfam" id="PF00814"/>
    </source>
</evidence>
<dbReference type="GO" id="GO:0061711">
    <property type="term" value="F:tRNA N(6)-L-threonylcarbamoyladenine synthase activity"/>
    <property type="evidence" value="ECO:0007669"/>
    <property type="project" value="UniProtKB-EC"/>
</dbReference>
<dbReference type="NCBIfam" id="TIGR03723">
    <property type="entry name" value="T6A_TsaD_YgjD"/>
    <property type="match status" value="1"/>
</dbReference>
<dbReference type="InterPro" id="IPR022450">
    <property type="entry name" value="TsaD"/>
</dbReference>
<dbReference type="Gene3D" id="3.30.420.40">
    <property type="match status" value="2"/>
</dbReference>
<evidence type="ECO:0000313" key="8">
    <source>
        <dbReference type="EMBL" id="SVC56387.1"/>
    </source>
</evidence>
<reference evidence="8" key="1">
    <citation type="submission" date="2018-05" db="EMBL/GenBank/DDBJ databases">
        <authorList>
            <person name="Lanie J.A."/>
            <person name="Ng W.-L."/>
            <person name="Kazmierczak K.M."/>
            <person name="Andrzejewski T.M."/>
            <person name="Davidsen T.M."/>
            <person name="Wayne K.J."/>
            <person name="Tettelin H."/>
            <person name="Glass J.I."/>
            <person name="Rusch D."/>
            <person name="Podicherti R."/>
            <person name="Tsui H.-C.T."/>
            <person name="Winkler M.E."/>
        </authorList>
    </citation>
    <scope>NUCLEOTIDE SEQUENCE</scope>
</reference>
<evidence type="ECO:0000256" key="6">
    <source>
        <dbReference type="ARBA" id="ARBA00048117"/>
    </source>
</evidence>
<dbReference type="PANTHER" id="PTHR11735:SF6">
    <property type="entry name" value="TRNA N6-ADENOSINE THREONYLCARBAMOYLTRANSFERASE, MITOCHONDRIAL"/>
    <property type="match status" value="1"/>
</dbReference>
<proteinExistence type="predicted"/>
<evidence type="ECO:0000256" key="4">
    <source>
        <dbReference type="ARBA" id="ARBA00022723"/>
    </source>
</evidence>
<dbReference type="GO" id="GO:0046872">
    <property type="term" value="F:metal ion binding"/>
    <property type="evidence" value="ECO:0007669"/>
    <property type="project" value="UniProtKB-KW"/>
</dbReference>
<evidence type="ECO:0000256" key="2">
    <source>
        <dbReference type="ARBA" id="ARBA00022679"/>
    </source>
</evidence>
<dbReference type="PRINTS" id="PR00789">
    <property type="entry name" value="OSIALOPTASE"/>
</dbReference>
<dbReference type="Pfam" id="PF00814">
    <property type="entry name" value="TsaD"/>
    <property type="match status" value="1"/>
</dbReference>
<dbReference type="EMBL" id="UINC01098118">
    <property type="protein sequence ID" value="SVC56387.1"/>
    <property type="molecule type" value="Genomic_DNA"/>
</dbReference>
<evidence type="ECO:0000256" key="3">
    <source>
        <dbReference type="ARBA" id="ARBA00022694"/>
    </source>
</evidence>
<gene>
    <name evidence="8" type="ORF">METZ01_LOCUS309241</name>
</gene>
<evidence type="ECO:0000256" key="5">
    <source>
        <dbReference type="ARBA" id="ARBA00023315"/>
    </source>
</evidence>
<dbReference type="EC" id="2.3.1.234" evidence="1"/>
<keyword evidence="3" id="KW-0819">tRNA processing</keyword>
<evidence type="ECO:0000256" key="1">
    <source>
        <dbReference type="ARBA" id="ARBA00012156"/>
    </source>
</evidence>
<dbReference type="SUPFAM" id="SSF53067">
    <property type="entry name" value="Actin-like ATPase domain"/>
    <property type="match status" value="2"/>
</dbReference>
<dbReference type="NCBIfam" id="TIGR00329">
    <property type="entry name" value="gcp_kae1"/>
    <property type="match status" value="1"/>
</dbReference>
<dbReference type="InterPro" id="IPR000905">
    <property type="entry name" value="Gcp-like_dom"/>
</dbReference>
<protein>
    <recommendedName>
        <fullName evidence="1">N(6)-L-threonylcarbamoyladenine synthase</fullName>
        <ecNumber evidence="1">2.3.1.234</ecNumber>
    </recommendedName>
</protein>
<comment type="catalytic activity">
    <reaction evidence="6">
        <text>L-threonylcarbamoyladenylate + adenosine(37) in tRNA = N(6)-L-threonylcarbamoyladenosine(37) in tRNA + AMP + H(+)</text>
        <dbReference type="Rhea" id="RHEA:37059"/>
        <dbReference type="Rhea" id="RHEA-COMP:10162"/>
        <dbReference type="Rhea" id="RHEA-COMP:10163"/>
        <dbReference type="ChEBI" id="CHEBI:15378"/>
        <dbReference type="ChEBI" id="CHEBI:73682"/>
        <dbReference type="ChEBI" id="CHEBI:74411"/>
        <dbReference type="ChEBI" id="CHEBI:74418"/>
        <dbReference type="ChEBI" id="CHEBI:456215"/>
        <dbReference type="EC" id="2.3.1.234"/>
    </reaction>
</comment>
<dbReference type="AlphaFoldDB" id="A0A382N858"/>
<dbReference type="InterPro" id="IPR043129">
    <property type="entry name" value="ATPase_NBD"/>
</dbReference>
<dbReference type="InterPro" id="IPR017861">
    <property type="entry name" value="KAE1/TsaD"/>
</dbReference>
<feature type="non-terminal residue" evidence="8">
    <location>
        <position position="262"/>
    </location>
</feature>
<dbReference type="FunFam" id="3.30.420.40:FF:000012">
    <property type="entry name" value="tRNA N6-adenosine threonylcarbamoyltransferase"/>
    <property type="match status" value="1"/>
</dbReference>
<sequence>MLLLAIETSCDETSVALLRNGCVLANTVSSQIELHEEYGGVVPELASREHLRNLMPVARQALGQAGVTPGQLDAIAATRGPGLPGALLVGLRVAQGLAFALAKPFVGVHHHEAHLYSPWIGGDPLSLSLDDFQPNVSLIVSGGHTMLVHVAAPLEHRALGGTVDDAAGECFDKAAKLIGLPYPGGPELDRLAGEGDGSAHNFPRPKLRDDSHDFSFSGLKTSVRYFIRDNPGVLEDGQRLRDLCAGVQAAIVEVLVAKTIRA</sequence>
<accession>A0A382N858</accession>
<feature type="domain" description="Gcp-like" evidence="7">
    <location>
        <begin position="23"/>
        <end position="262"/>
    </location>
</feature>
<keyword evidence="5" id="KW-0012">Acyltransferase</keyword>
<keyword evidence="2" id="KW-0808">Transferase</keyword>
<keyword evidence="4" id="KW-0479">Metal-binding</keyword>